<proteinExistence type="inferred from homology"/>
<dbReference type="InterPro" id="IPR011060">
    <property type="entry name" value="RibuloseP-bd_barrel"/>
</dbReference>
<name>A0ABR2YXE8_9CHLO</name>
<comment type="similarity">
    <text evidence="2">Belongs to the TrpF family.</text>
</comment>
<sequence>MIQVTCYSVFATTKAPFFLPRSVPVHSQKPHPAVQQTDRWHPRVSRHHKHQLRQGATCAYSGSNAATTLIKICGVTSAEDAELAAAAGAHFIGMIMWPKAKRAVAPAVALAIAAVARRHGAQAVGVFVDEDARTIAERCREAGIGVAQLHGDAAREAVARLPESVQVIYVMHADSDGVIQTMQPAQLAASLGQDLSRPVDWVLVDGLVGGSGERFDWKNLQAPKEVAQRGWFLAGGLDPHNVAEAVQQLHPTGVDVSSGVTGPDKLKKDATKVCAFVSAVQELKTAPQTA</sequence>
<gene>
    <name evidence="9" type="ORF">WJX75_002666</name>
</gene>
<evidence type="ECO:0000256" key="6">
    <source>
        <dbReference type="ARBA" id="ARBA00023141"/>
    </source>
</evidence>
<evidence type="ECO:0000259" key="8">
    <source>
        <dbReference type="Pfam" id="PF00697"/>
    </source>
</evidence>
<evidence type="ECO:0000256" key="5">
    <source>
        <dbReference type="ARBA" id="ARBA00022822"/>
    </source>
</evidence>
<evidence type="ECO:0000313" key="9">
    <source>
        <dbReference type="EMBL" id="KAK9916443.1"/>
    </source>
</evidence>
<keyword evidence="5" id="KW-0822">Tryptophan biosynthesis</keyword>
<keyword evidence="4" id="KW-0028">Amino-acid biosynthesis</keyword>
<evidence type="ECO:0000313" key="10">
    <source>
        <dbReference type="Proteomes" id="UP001491310"/>
    </source>
</evidence>
<comment type="pathway">
    <text evidence="1">Amino-acid biosynthesis; L-tryptophan biosynthesis; L-tryptophan from chorismate: step 3/5.</text>
</comment>
<dbReference type="PANTHER" id="PTHR42894">
    <property type="entry name" value="N-(5'-PHOSPHORIBOSYL)ANTHRANILATE ISOMERASE"/>
    <property type="match status" value="1"/>
</dbReference>
<dbReference type="InterPro" id="IPR013785">
    <property type="entry name" value="Aldolase_TIM"/>
</dbReference>
<evidence type="ECO:0000256" key="1">
    <source>
        <dbReference type="ARBA" id="ARBA00004664"/>
    </source>
</evidence>
<accession>A0ABR2YXE8</accession>
<keyword evidence="6" id="KW-0057">Aromatic amino acid biosynthesis</keyword>
<evidence type="ECO:0000256" key="3">
    <source>
        <dbReference type="ARBA" id="ARBA00012572"/>
    </source>
</evidence>
<evidence type="ECO:0000256" key="7">
    <source>
        <dbReference type="ARBA" id="ARBA00023235"/>
    </source>
</evidence>
<dbReference type="SUPFAM" id="SSF51366">
    <property type="entry name" value="Ribulose-phoshate binding barrel"/>
    <property type="match status" value="1"/>
</dbReference>
<keyword evidence="7" id="KW-0413">Isomerase</keyword>
<evidence type="ECO:0000256" key="4">
    <source>
        <dbReference type="ARBA" id="ARBA00022605"/>
    </source>
</evidence>
<dbReference type="Gene3D" id="3.20.20.70">
    <property type="entry name" value="Aldolase class I"/>
    <property type="match status" value="1"/>
</dbReference>
<protein>
    <recommendedName>
        <fullName evidence="3">phosphoribosylanthranilate isomerase</fullName>
        <ecNumber evidence="3">5.3.1.24</ecNumber>
    </recommendedName>
</protein>
<dbReference type="CDD" id="cd00405">
    <property type="entry name" value="PRAI"/>
    <property type="match status" value="1"/>
</dbReference>
<comment type="caution">
    <text evidence="9">The sequence shown here is derived from an EMBL/GenBank/DDBJ whole genome shotgun (WGS) entry which is preliminary data.</text>
</comment>
<evidence type="ECO:0000256" key="2">
    <source>
        <dbReference type="ARBA" id="ARBA00007571"/>
    </source>
</evidence>
<dbReference type="Pfam" id="PF00697">
    <property type="entry name" value="PRAI"/>
    <property type="match status" value="1"/>
</dbReference>
<dbReference type="InterPro" id="IPR001240">
    <property type="entry name" value="PRAI_dom"/>
</dbReference>
<feature type="domain" description="N-(5'phosphoribosyl) anthranilate isomerase (PRAI)" evidence="8">
    <location>
        <begin position="70"/>
        <end position="278"/>
    </location>
</feature>
<dbReference type="InterPro" id="IPR044643">
    <property type="entry name" value="TrpF_fam"/>
</dbReference>
<dbReference type="PANTHER" id="PTHR42894:SF1">
    <property type="entry name" value="N-(5'-PHOSPHORIBOSYL)ANTHRANILATE ISOMERASE"/>
    <property type="match status" value="1"/>
</dbReference>
<dbReference type="EC" id="5.3.1.24" evidence="3"/>
<organism evidence="9 10">
    <name type="scientific">Coccomyxa subellipsoidea</name>
    <dbReference type="NCBI Taxonomy" id="248742"/>
    <lineage>
        <taxon>Eukaryota</taxon>
        <taxon>Viridiplantae</taxon>
        <taxon>Chlorophyta</taxon>
        <taxon>core chlorophytes</taxon>
        <taxon>Trebouxiophyceae</taxon>
        <taxon>Trebouxiophyceae incertae sedis</taxon>
        <taxon>Coccomyxaceae</taxon>
        <taxon>Coccomyxa</taxon>
    </lineage>
</organism>
<keyword evidence="10" id="KW-1185">Reference proteome</keyword>
<dbReference type="HAMAP" id="MF_00135">
    <property type="entry name" value="PRAI"/>
    <property type="match status" value="1"/>
</dbReference>
<dbReference type="EMBL" id="JALJOT010000003">
    <property type="protein sequence ID" value="KAK9916443.1"/>
    <property type="molecule type" value="Genomic_DNA"/>
</dbReference>
<reference evidence="9 10" key="1">
    <citation type="journal article" date="2024" name="Nat. Commun.">
        <title>Phylogenomics reveals the evolutionary origins of lichenization in chlorophyte algae.</title>
        <authorList>
            <person name="Puginier C."/>
            <person name="Libourel C."/>
            <person name="Otte J."/>
            <person name="Skaloud P."/>
            <person name="Haon M."/>
            <person name="Grisel S."/>
            <person name="Petersen M."/>
            <person name="Berrin J.G."/>
            <person name="Delaux P.M."/>
            <person name="Dal Grande F."/>
            <person name="Keller J."/>
        </authorList>
    </citation>
    <scope>NUCLEOTIDE SEQUENCE [LARGE SCALE GENOMIC DNA]</scope>
    <source>
        <strain evidence="9 10">SAG 216-7</strain>
    </source>
</reference>
<dbReference type="Proteomes" id="UP001491310">
    <property type="component" value="Unassembled WGS sequence"/>
</dbReference>